<comment type="pathway">
    <text evidence="2 5">Protein modification; protein ubiquitination.</text>
</comment>
<dbReference type="PANTHER" id="PTHR12622">
    <property type="entry name" value="DELTEX-RELATED"/>
    <property type="match status" value="1"/>
</dbReference>
<dbReference type="Gene3D" id="3.30.390.130">
    <property type="match status" value="1"/>
</dbReference>
<evidence type="ECO:0000256" key="1">
    <source>
        <dbReference type="ARBA" id="ARBA00000900"/>
    </source>
</evidence>
<evidence type="ECO:0000256" key="5">
    <source>
        <dbReference type="RuleBase" id="RU367105"/>
    </source>
</evidence>
<comment type="catalytic activity">
    <reaction evidence="1 5">
        <text>S-ubiquitinyl-[E2 ubiquitin-conjugating enzyme]-L-cysteine + [acceptor protein]-L-lysine = [E2 ubiquitin-conjugating enzyme]-L-cysteine + N(6)-ubiquitinyl-[acceptor protein]-L-lysine.</text>
        <dbReference type="EC" id="2.3.2.27"/>
    </reaction>
</comment>
<evidence type="ECO:0000313" key="8">
    <source>
        <dbReference type="Proteomes" id="UP000828390"/>
    </source>
</evidence>
<keyword evidence="8" id="KW-1185">Reference proteome</keyword>
<dbReference type="Proteomes" id="UP000828390">
    <property type="component" value="Unassembled WGS sequence"/>
</dbReference>
<reference evidence="7" key="1">
    <citation type="journal article" date="2019" name="bioRxiv">
        <title>The Genome of the Zebra Mussel, Dreissena polymorpha: A Resource for Invasive Species Research.</title>
        <authorList>
            <person name="McCartney M.A."/>
            <person name="Auch B."/>
            <person name="Kono T."/>
            <person name="Mallez S."/>
            <person name="Zhang Y."/>
            <person name="Obille A."/>
            <person name="Becker A."/>
            <person name="Abrahante J.E."/>
            <person name="Garbe J."/>
            <person name="Badalamenti J.P."/>
            <person name="Herman A."/>
            <person name="Mangelson H."/>
            <person name="Liachko I."/>
            <person name="Sullivan S."/>
            <person name="Sone E.D."/>
            <person name="Koren S."/>
            <person name="Silverstein K.A.T."/>
            <person name="Beckman K.B."/>
            <person name="Gohl D.M."/>
        </authorList>
    </citation>
    <scope>NUCLEOTIDE SEQUENCE</scope>
    <source>
        <strain evidence="7">Duluth1</strain>
        <tissue evidence="7">Whole animal</tissue>
    </source>
</reference>
<dbReference type="EC" id="2.3.2.27" evidence="5"/>
<keyword evidence="5" id="KW-0963">Cytoplasm</keyword>
<name>A0A9D4IWN2_DREPO</name>
<dbReference type="GO" id="GO:0005737">
    <property type="term" value="C:cytoplasm"/>
    <property type="evidence" value="ECO:0007669"/>
    <property type="project" value="UniProtKB-SubCell"/>
</dbReference>
<proteinExistence type="inferred from homology"/>
<dbReference type="GO" id="GO:0016567">
    <property type="term" value="P:protein ubiquitination"/>
    <property type="evidence" value="ECO:0007669"/>
    <property type="project" value="UniProtKB-UniRule"/>
</dbReference>
<evidence type="ECO:0000259" key="6">
    <source>
        <dbReference type="Pfam" id="PF18102"/>
    </source>
</evidence>
<comment type="similarity">
    <text evidence="5">Belongs to the Deltex family.</text>
</comment>
<dbReference type="InterPro" id="IPR039398">
    <property type="entry name" value="Deltex_fam"/>
</dbReference>
<dbReference type="EMBL" id="JAIWYP010000008">
    <property type="protein sequence ID" value="KAH3786948.1"/>
    <property type="molecule type" value="Genomic_DNA"/>
</dbReference>
<accession>A0A9D4IWN2</accession>
<evidence type="ECO:0000256" key="2">
    <source>
        <dbReference type="ARBA" id="ARBA00004906"/>
    </source>
</evidence>
<evidence type="ECO:0000256" key="4">
    <source>
        <dbReference type="ARBA" id="ARBA00022723"/>
    </source>
</evidence>
<dbReference type="InterPro" id="IPR039396">
    <property type="entry name" value="Deltex_C"/>
</dbReference>
<gene>
    <name evidence="7" type="ORF">DPMN_165066</name>
</gene>
<dbReference type="GO" id="GO:0008270">
    <property type="term" value="F:zinc ion binding"/>
    <property type="evidence" value="ECO:0007669"/>
    <property type="project" value="UniProtKB-KW"/>
</dbReference>
<dbReference type="InterPro" id="IPR039399">
    <property type="entry name" value="Deltex_C_sf"/>
</dbReference>
<keyword evidence="5" id="KW-0863">Zinc-finger</keyword>
<comment type="caution">
    <text evidence="7">The sequence shown here is derived from an EMBL/GenBank/DDBJ whole genome shotgun (WGS) entry which is preliminary data.</text>
</comment>
<sequence>MFWNGFLEHCKIIPGKDHKKELDVHLVCLTDDTMSKTIDLLLNKNSLLELDAKKTLSVNVNNEINEEELKEQDTCVICMEKITQPKKLLSIMSTCSGKITGDQPPGKMTVSLYEWTTIGNASISRFGYPDKTYLDRVTDELKAKGVTLDDIDATDTLQGIVMAD</sequence>
<organism evidence="7 8">
    <name type="scientific">Dreissena polymorpha</name>
    <name type="common">Zebra mussel</name>
    <name type="synonym">Mytilus polymorpha</name>
    <dbReference type="NCBI Taxonomy" id="45954"/>
    <lineage>
        <taxon>Eukaryota</taxon>
        <taxon>Metazoa</taxon>
        <taxon>Spiralia</taxon>
        <taxon>Lophotrochozoa</taxon>
        <taxon>Mollusca</taxon>
        <taxon>Bivalvia</taxon>
        <taxon>Autobranchia</taxon>
        <taxon>Heteroconchia</taxon>
        <taxon>Euheterodonta</taxon>
        <taxon>Imparidentia</taxon>
        <taxon>Neoheterodontei</taxon>
        <taxon>Myida</taxon>
        <taxon>Dreissenoidea</taxon>
        <taxon>Dreissenidae</taxon>
        <taxon>Dreissena</taxon>
    </lineage>
</organism>
<dbReference type="Pfam" id="PF18102">
    <property type="entry name" value="DTC"/>
    <property type="match status" value="1"/>
</dbReference>
<evidence type="ECO:0000313" key="7">
    <source>
        <dbReference type="EMBL" id="KAH3786948.1"/>
    </source>
</evidence>
<keyword evidence="4 5" id="KW-0479">Metal-binding</keyword>
<dbReference type="GO" id="GO:0007219">
    <property type="term" value="P:Notch signaling pathway"/>
    <property type="evidence" value="ECO:0007669"/>
    <property type="project" value="InterPro"/>
</dbReference>
<feature type="domain" description="Deltex C-terminal" evidence="6">
    <location>
        <begin position="120"/>
        <end position="146"/>
    </location>
</feature>
<keyword evidence="3 5" id="KW-0808">Transferase</keyword>
<reference evidence="7" key="2">
    <citation type="submission" date="2020-11" db="EMBL/GenBank/DDBJ databases">
        <authorList>
            <person name="McCartney M.A."/>
            <person name="Auch B."/>
            <person name="Kono T."/>
            <person name="Mallez S."/>
            <person name="Becker A."/>
            <person name="Gohl D.M."/>
            <person name="Silverstein K.A.T."/>
            <person name="Koren S."/>
            <person name="Bechman K.B."/>
            <person name="Herman A."/>
            <person name="Abrahante J.E."/>
            <person name="Garbe J."/>
        </authorList>
    </citation>
    <scope>NUCLEOTIDE SEQUENCE</scope>
    <source>
        <strain evidence="7">Duluth1</strain>
        <tissue evidence="7">Whole animal</tissue>
    </source>
</reference>
<dbReference type="GO" id="GO:0061630">
    <property type="term" value="F:ubiquitin protein ligase activity"/>
    <property type="evidence" value="ECO:0007669"/>
    <property type="project" value="UniProtKB-UniRule"/>
</dbReference>
<comment type="subcellular location">
    <subcellularLocation>
        <location evidence="5">Cytoplasm</location>
    </subcellularLocation>
</comment>
<protein>
    <recommendedName>
        <fullName evidence="5">E3 ubiquitin-protein ligase</fullName>
        <ecNumber evidence="5">2.3.2.27</ecNumber>
    </recommendedName>
</protein>
<keyword evidence="5" id="KW-0862">Zinc</keyword>
<dbReference type="AlphaFoldDB" id="A0A9D4IWN2"/>
<evidence type="ECO:0000256" key="3">
    <source>
        <dbReference type="ARBA" id="ARBA00022679"/>
    </source>
</evidence>